<organism evidence="1 2">
    <name type="scientific">Glossina palpalis gambiensis</name>
    <dbReference type="NCBI Taxonomy" id="67801"/>
    <lineage>
        <taxon>Eukaryota</taxon>
        <taxon>Metazoa</taxon>
        <taxon>Ecdysozoa</taxon>
        <taxon>Arthropoda</taxon>
        <taxon>Hexapoda</taxon>
        <taxon>Insecta</taxon>
        <taxon>Pterygota</taxon>
        <taxon>Neoptera</taxon>
        <taxon>Endopterygota</taxon>
        <taxon>Diptera</taxon>
        <taxon>Brachycera</taxon>
        <taxon>Muscomorpha</taxon>
        <taxon>Hippoboscoidea</taxon>
        <taxon>Glossinidae</taxon>
        <taxon>Glossina</taxon>
    </lineage>
</organism>
<dbReference type="AlphaFoldDB" id="A0A1B0BYS2"/>
<evidence type="ECO:0000313" key="2">
    <source>
        <dbReference type="Proteomes" id="UP000092460"/>
    </source>
</evidence>
<dbReference type="EMBL" id="JXJN01022792">
    <property type="status" value="NOT_ANNOTATED_CDS"/>
    <property type="molecule type" value="Genomic_DNA"/>
</dbReference>
<proteinExistence type="predicted"/>
<accession>A0A1B0BYS2</accession>
<evidence type="ECO:0000313" key="1">
    <source>
        <dbReference type="EnsemblMetazoa" id="GPPI044493-PA"/>
    </source>
</evidence>
<dbReference type="Proteomes" id="UP000092460">
    <property type="component" value="Unassembled WGS sequence"/>
</dbReference>
<reference evidence="1" key="2">
    <citation type="submission" date="2020-05" db="UniProtKB">
        <authorList>
            <consortium name="EnsemblMetazoa"/>
        </authorList>
    </citation>
    <scope>IDENTIFICATION</scope>
    <source>
        <strain evidence="1">IAEA</strain>
    </source>
</reference>
<reference evidence="2" key="1">
    <citation type="submission" date="2015-01" db="EMBL/GenBank/DDBJ databases">
        <authorList>
            <person name="Aksoy S."/>
            <person name="Warren W."/>
            <person name="Wilson R.K."/>
        </authorList>
    </citation>
    <scope>NUCLEOTIDE SEQUENCE [LARGE SCALE GENOMIC DNA]</scope>
    <source>
        <strain evidence="2">IAEA</strain>
    </source>
</reference>
<sequence length="105" mass="12226">MLINHLRKIVEPCLNIVDGINFNTDRAVINGIFKYYYPEQSSLLKSLSSENNDHKFKNIQFSNDDINVVEGNNGQHRKFDTSKAKFWQSLTTLERERTRPILISP</sequence>
<keyword evidence="2" id="KW-1185">Reference proteome</keyword>
<name>A0A1B0BYS2_9MUSC</name>
<protein>
    <submittedName>
        <fullName evidence="1">Uncharacterized protein</fullName>
    </submittedName>
</protein>
<dbReference type="EnsemblMetazoa" id="GPPI044493-RA">
    <property type="protein sequence ID" value="GPPI044493-PA"/>
    <property type="gene ID" value="GPPI044493"/>
</dbReference>
<dbReference type="VEuPathDB" id="VectorBase:GPPI044493"/>